<evidence type="ECO:0000259" key="5">
    <source>
        <dbReference type="PROSITE" id="PS50977"/>
    </source>
</evidence>
<proteinExistence type="predicted"/>
<evidence type="ECO:0000313" key="6">
    <source>
        <dbReference type="EMBL" id="CQD14983.1"/>
    </source>
</evidence>
<organism evidence="6 7">
    <name type="scientific">Mycobacterium lentiflavum</name>
    <dbReference type="NCBI Taxonomy" id="141349"/>
    <lineage>
        <taxon>Bacteria</taxon>
        <taxon>Bacillati</taxon>
        <taxon>Actinomycetota</taxon>
        <taxon>Actinomycetes</taxon>
        <taxon>Mycobacteriales</taxon>
        <taxon>Mycobacteriaceae</taxon>
        <taxon>Mycobacterium</taxon>
        <taxon>Mycobacterium simiae complex</taxon>
    </lineage>
</organism>
<evidence type="ECO:0000256" key="2">
    <source>
        <dbReference type="ARBA" id="ARBA00023125"/>
    </source>
</evidence>
<dbReference type="PANTHER" id="PTHR47506:SF7">
    <property type="entry name" value="TRANSCRIPTIONAL REGULATORY PROTEIN"/>
    <property type="match status" value="1"/>
</dbReference>
<evidence type="ECO:0000256" key="3">
    <source>
        <dbReference type="ARBA" id="ARBA00023163"/>
    </source>
</evidence>
<dbReference type="InterPro" id="IPR009057">
    <property type="entry name" value="Homeodomain-like_sf"/>
</dbReference>
<dbReference type="STRING" id="141349.BN1232_03191"/>
<dbReference type="InterPro" id="IPR001647">
    <property type="entry name" value="HTH_TetR"/>
</dbReference>
<dbReference type="PANTHER" id="PTHR47506">
    <property type="entry name" value="TRANSCRIPTIONAL REGULATORY PROTEIN"/>
    <property type="match status" value="1"/>
</dbReference>
<dbReference type="OrthoDB" id="9798857at2"/>
<dbReference type="SUPFAM" id="SSF46689">
    <property type="entry name" value="Homeodomain-like"/>
    <property type="match status" value="1"/>
</dbReference>
<name>A0A0E3WCM4_MYCLN</name>
<dbReference type="Gene3D" id="1.10.357.10">
    <property type="entry name" value="Tetracycline Repressor, domain 2"/>
    <property type="match status" value="1"/>
</dbReference>
<dbReference type="InterPro" id="IPR036271">
    <property type="entry name" value="Tet_transcr_reg_TetR-rel_C_sf"/>
</dbReference>
<dbReference type="PROSITE" id="PS50977">
    <property type="entry name" value="HTH_TETR_2"/>
    <property type="match status" value="1"/>
</dbReference>
<accession>A0A0E3WCM4</accession>
<dbReference type="PRINTS" id="PR00455">
    <property type="entry name" value="HTHTETR"/>
</dbReference>
<evidence type="ECO:0000256" key="1">
    <source>
        <dbReference type="ARBA" id="ARBA00023015"/>
    </source>
</evidence>
<feature type="domain" description="HTH tetR-type" evidence="5">
    <location>
        <begin position="19"/>
        <end position="79"/>
    </location>
</feature>
<keyword evidence="2 4" id="KW-0238">DNA-binding</keyword>
<keyword evidence="1" id="KW-0805">Transcription regulation</keyword>
<sequence length="212" mass="23165">MTPAGEGFRLPRVSRQQKELNRERIVAAASEGFKSRGIDAVAIDELMKTAGMTHGGFYNHFSSKEELALEVLHQGFIASLDTVDAVIGAHPRSSRAALNAIIDGYLSTDHRDHPERGCASAALAADAGRHGIQAQREYLRGLQGYLAAFTDLLRTSAQKTNTKLDPRRAREQAIALFSQLVGAQLIARAIVQADPQLSDEFLTSNTKDLKRR</sequence>
<dbReference type="GO" id="GO:0003677">
    <property type="term" value="F:DNA binding"/>
    <property type="evidence" value="ECO:0007669"/>
    <property type="project" value="UniProtKB-UniRule"/>
</dbReference>
<dbReference type="Proteomes" id="UP000199251">
    <property type="component" value="Unassembled WGS sequence"/>
</dbReference>
<dbReference type="AlphaFoldDB" id="A0A0E3WCM4"/>
<protein>
    <submittedName>
        <fullName evidence="6">TetR family transcriptional regulator</fullName>
    </submittedName>
</protein>
<dbReference type="RefSeq" id="WP_090602816.1">
    <property type="nucleotide sequence ID" value="NZ_CTEE01000001.1"/>
</dbReference>
<gene>
    <name evidence="6" type="ORF">BN1232_03191</name>
</gene>
<evidence type="ECO:0000313" key="7">
    <source>
        <dbReference type="Proteomes" id="UP000199251"/>
    </source>
</evidence>
<dbReference type="EMBL" id="CTEE01000001">
    <property type="protein sequence ID" value="CQD14983.1"/>
    <property type="molecule type" value="Genomic_DNA"/>
</dbReference>
<feature type="DNA-binding region" description="H-T-H motif" evidence="4">
    <location>
        <begin position="42"/>
        <end position="61"/>
    </location>
</feature>
<keyword evidence="3" id="KW-0804">Transcription</keyword>
<dbReference type="Gene3D" id="1.10.10.60">
    <property type="entry name" value="Homeodomain-like"/>
    <property type="match status" value="1"/>
</dbReference>
<dbReference type="Pfam" id="PF00440">
    <property type="entry name" value="TetR_N"/>
    <property type="match status" value="1"/>
</dbReference>
<dbReference type="SUPFAM" id="SSF48498">
    <property type="entry name" value="Tetracyclin repressor-like, C-terminal domain"/>
    <property type="match status" value="1"/>
</dbReference>
<evidence type="ECO:0000256" key="4">
    <source>
        <dbReference type="PROSITE-ProRule" id="PRU00335"/>
    </source>
</evidence>
<reference evidence="6 7" key="1">
    <citation type="submission" date="2015-03" db="EMBL/GenBank/DDBJ databases">
        <authorList>
            <person name="Urmite Genomes"/>
        </authorList>
    </citation>
    <scope>NUCLEOTIDE SEQUENCE [LARGE SCALE GENOMIC DNA]</scope>
    <source>
        <strain evidence="6 7">CSUR P1491</strain>
    </source>
</reference>